<dbReference type="EMBL" id="ALAO01000169">
    <property type="protein sequence ID" value="EKO39135.1"/>
    <property type="molecule type" value="Genomic_DNA"/>
</dbReference>
<gene>
    <name evidence="2" type="ORF">B193_2161</name>
</gene>
<dbReference type="InterPro" id="IPR035985">
    <property type="entry name" value="Ubiquitin-activating_enz"/>
</dbReference>
<feature type="domain" description="THIF-type NAD/FAD binding fold" evidence="1">
    <location>
        <begin position="77"/>
        <end position="298"/>
    </location>
</feature>
<dbReference type="GO" id="GO:0061503">
    <property type="term" value="F:tRNA threonylcarbamoyladenosine dehydratase"/>
    <property type="evidence" value="ECO:0007669"/>
    <property type="project" value="TreeGrafter"/>
</dbReference>
<dbReference type="PANTHER" id="PTHR43267">
    <property type="entry name" value="TRNA THREONYLCARBAMOYLADENOSINE DEHYDRATASE"/>
    <property type="match status" value="1"/>
</dbReference>
<dbReference type="InterPro" id="IPR000594">
    <property type="entry name" value="ThiF_NAD_FAD-bd"/>
</dbReference>
<dbReference type="Proteomes" id="UP000006272">
    <property type="component" value="Unassembled WGS sequence"/>
</dbReference>
<dbReference type="InterPro" id="IPR045886">
    <property type="entry name" value="ThiF/MoeB/HesA"/>
</dbReference>
<dbReference type="PATRIC" id="fig|1206767.3.peg.2105"/>
<organism evidence="2 3">
    <name type="scientific">Solidesulfovibrio magneticus str. Maddingley MBC34</name>
    <dbReference type="NCBI Taxonomy" id="1206767"/>
    <lineage>
        <taxon>Bacteria</taxon>
        <taxon>Pseudomonadati</taxon>
        <taxon>Thermodesulfobacteriota</taxon>
        <taxon>Desulfovibrionia</taxon>
        <taxon>Desulfovibrionales</taxon>
        <taxon>Desulfovibrionaceae</taxon>
        <taxon>Solidesulfovibrio</taxon>
    </lineage>
</organism>
<comment type="caution">
    <text evidence="2">The sequence shown here is derived from an EMBL/GenBank/DDBJ whole genome shotgun (WGS) entry which is preliminary data.</text>
</comment>
<sequence length="299" mass="29804">MAHDTPLSPMPPAPAVPADTALAAALDAAARQGTYPDGRPGRFLDAPAVAALAARLALPPRLVEIAALEASLCPLRYARNLHAFSLAEQARLLASKAALIGLGGLGGGIVENLVRAGVGSIAAADGDVFEESNLNRQLLSRLDAVGRPKATLAAERAAAVNPSVEFHAQAVFLDRAGMDVLLSGAAVAVDALGGLRDRPALTAAAAARGIPLVTAAVAGYTVLVGTVLPGGPSPADLFGGGGSGTAAEDVLGCPSPAVMAAAALQSAEVVRLLAGRPGALCGKVLIADLETMRFDTVSL</sequence>
<evidence type="ECO:0000313" key="3">
    <source>
        <dbReference type="Proteomes" id="UP000006272"/>
    </source>
</evidence>
<accession>K6GQD3</accession>
<dbReference type="Gene3D" id="3.40.50.720">
    <property type="entry name" value="NAD(P)-binding Rossmann-like Domain"/>
    <property type="match status" value="1"/>
</dbReference>
<dbReference type="SUPFAM" id="SSF69572">
    <property type="entry name" value="Activating enzymes of the ubiquitin-like proteins"/>
    <property type="match status" value="1"/>
</dbReference>
<dbReference type="GO" id="GO:0008641">
    <property type="term" value="F:ubiquitin-like modifier activating enzyme activity"/>
    <property type="evidence" value="ECO:0007669"/>
    <property type="project" value="InterPro"/>
</dbReference>
<dbReference type="Pfam" id="PF00899">
    <property type="entry name" value="ThiF"/>
    <property type="match status" value="1"/>
</dbReference>
<name>K6GQD3_9BACT</name>
<dbReference type="PANTHER" id="PTHR43267:SF1">
    <property type="entry name" value="TRNA THREONYLCARBAMOYLADENOSINE DEHYDRATASE"/>
    <property type="match status" value="1"/>
</dbReference>
<proteinExistence type="predicted"/>
<evidence type="ECO:0000259" key="1">
    <source>
        <dbReference type="Pfam" id="PF00899"/>
    </source>
</evidence>
<evidence type="ECO:0000313" key="2">
    <source>
        <dbReference type="EMBL" id="EKO39135.1"/>
    </source>
</evidence>
<reference evidence="2 3" key="1">
    <citation type="submission" date="2012-07" db="EMBL/GenBank/DDBJ databases">
        <title>Draft genome sequence of Desulfovibrio magneticus str. Maddingley MBC34 obtained from a metagenomic sequence of a methanogenic enrichment isolated from coal-seam formation water in Victoria, Australia.</title>
        <authorList>
            <person name="Greenfield P."/>
            <person name="Hendry P."/>
            <person name="Li D."/>
            <person name="Rosewarne C.P."/>
            <person name="Tran-Dinh N."/>
            <person name="Elbourne L.D.H."/>
            <person name="Paulsen I.T."/>
            <person name="Midgley D.J."/>
        </authorList>
    </citation>
    <scope>NUCLEOTIDE SEQUENCE [LARGE SCALE GENOMIC DNA]</scope>
    <source>
        <strain evidence="3">Maddingley MBC34</strain>
    </source>
</reference>
<dbReference type="AlphaFoldDB" id="K6GQD3"/>
<protein>
    <submittedName>
        <fullName evidence="2">Dinucleotide-utilizing enzyme possibly involved in molybdopterin or thiamin biosynthesis</fullName>
    </submittedName>
</protein>
<dbReference type="GO" id="GO:0061504">
    <property type="term" value="P:cyclic threonylcarbamoyladenosine biosynthetic process"/>
    <property type="evidence" value="ECO:0007669"/>
    <property type="project" value="TreeGrafter"/>
</dbReference>